<dbReference type="Proteomes" id="UP000887579">
    <property type="component" value="Unplaced"/>
</dbReference>
<protein>
    <submittedName>
        <fullName evidence="2">Uncharacterized protein</fullName>
    </submittedName>
</protein>
<dbReference type="WBParaSite" id="ES5_v2.g14425.t1">
    <property type="protein sequence ID" value="ES5_v2.g14425.t1"/>
    <property type="gene ID" value="ES5_v2.g14425"/>
</dbReference>
<accession>A0AC34FBK3</accession>
<organism evidence="1 2">
    <name type="scientific">Panagrolaimus sp. ES5</name>
    <dbReference type="NCBI Taxonomy" id="591445"/>
    <lineage>
        <taxon>Eukaryota</taxon>
        <taxon>Metazoa</taxon>
        <taxon>Ecdysozoa</taxon>
        <taxon>Nematoda</taxon>
        <taxon>Chromadorea</taxon>
        <taxon>Rhabditida</taxon>
        <taxon>Tylenchina</taxon>
        <taxon>Panagrolaimomorpha</taxon>
        <taxon>Panagrolaimoidea</taxon>
        <taxon>Panagrolaimidae</taxon>
        <taxon>Panagrolaimus</taxon>
    </lineage>
</organism>
<evidence type="ECO:0000313" key="2">
    <source>
        <dbReference type="WBParaSite" id="ES5_v2.g14425.t1"/>
    </source>
</evidence>
<name>A0AC34FBK3_9BILA</name>
<reference evidence="2" key="1">
    <citation type="submission" date="2022-11" db="UniProtKB">
        <authorList>
            <consortium name="WormBaseParasite"/>
        </authorList>
    </citation>
    <scope>IDENTIFICATION</scope>
</reference>
<proteinExistence type="predicted"/>
<evidence type="ECO:0000313" key="1">
    <source>
        <dbReference type="Proteomes" id="UP000887579"/>
    </source>
</evidence>
<sequence length="586" mass="68312">MSRKRPPRRKRPSTIAKPIIGKPVDIASKRLCNLGVSFLKYCIKDIFFQSFPNEDQGKLTFKYDKELPMLQTKLENFSKGNRQCSFAFIGSFLVLNGVKLTKMFLKNFISTENQRMPTYTCHNIPSSIVDSHFDGRAFQYIEAKIGYKFNDRALLLQAFTDLSHRFVSKYGSYERLEFLGDAVLEYLIVRHLYDHIPKLNYVQIAQLRGKITSNATFASVTQKFGLHQYLFSKNKNREQKCYADIFESLAGAVYIDSGMNLDVVWNEIEYFFALEWTISENRLKALKDSTKNECLQSDIVTAIHVSGVKYYLSIFPNGDRDKFKGNTLIFLNFLLGDEKKVEAEWICYIKTAKWSLKNKYDFTENHRSRMLIFVTDQLFNSKKKFIVDGKLVVKVAGYLKVEKTELKLETMEKFGDLWKSDHKDFTIIVDKKEIKAHKCVLECQSPVFARMFKFSSKEITENKIEIKDFSFTIVEKAVKLCYDFNLVPYITVHECFLLLKFAEKYKMENIQKNLEEYLGDKITVENVCEIINFATDTKSLKLQNECLDFFMECSLKKELVPGMELLDPKILKTIFTSCTWRKSQTL</sequence>